<dbReference type="InterPro" id="IPR050693">
    <property type="entry name" value="Hsp70_NEF-Inhibitors"/>
</dbReference>
<dbReference type="GO" id="GO:0000774">
    <property type="term" value="F:adenyl-nucleotide exchange factor activity"/>
    <property type="evidence" value="ECO:0007669"/>
    <property type="project" value="TreeGrafter"/>
</dbReference>
<organism evidence="4 5">
    <name type="scientific">Aquatica leii</name>
    <dbReference type="NCBI Taxonomy" id="1421715"/>
    <lineage>
        <taxon>Eukaryota</taxon>
        <taxon>Metazoa</taxon>
        <taxon>Ecdysozoa</taxon>
        <taxon>Arthropoda</taxon>
        <taxon>Hexapoda</taxon>
        <taxon>Insecta</taxon>
        <taxon>Pterygota</taxon>
        <taxon>Neoptera</taxon>
        <taxon>Endopterygota</taxon>
        <taxon>Coleoptera</taxon>
        <taxon>Polyphaga</taxon>
        <taxon>Elateriformia</taxon>
        <taxon>Elateroidea</taxon>
        <taxon>Lampyridae</taxon>
        <taxon>Luciolinae</taxon>
        <taxon>Aquatica</taxon>
    </lineage>
</organism>
<name>A0AAN7P7X7_9COLE</name>
<dbReference type="AlphaFoldDB" id="A0AAN7P7X7"/>
<dbReference type="PANTHER" id="PTHR19316">
    <property type="entry name" value="PROTEIN FOLDING REGULATOR"/>
    <property type="match status" value="1"/>
</dbReference>
<dbReference type="InterPro" id="IPR016024">
    <property type="entry name" value="ARM-type_fold"/>
</dbReference>
<comment type="caution">
    <text evidence="4">The sequence shown here is derived from an EMBL/GenBank/DDBJ whole genome shotgun (WGS) entry which is preliminary data.</text>
</comment>
<keyword evidence="1" id="KW-0677">Repeat</keyword>
<dbReference type="SMART" id="SM00225">
    <property type="entry name" value="BTB"/>
    <property type="match status" value="1"/>
</dbReference>
<dbReference type="InterPro" id="IPR011989">
    <property type="entry name" value="ARM-like"/>
</dbReference>
<feature type="region of interest" description="Disordered" evidence="2">
    <location>
        <begin position="1"/>
        <end position="32"/>
    </location>
</feature>
<reference evidence="5" key="1">
    <citation type="submission" date="2023-01" db="EMBL/GenBank/DDBJ databases">
        <title>Key to firefly adult light organ development and bioluminescence: homeobox transcription factors regulate luciferase expression and transportation to peroxisome.</title>
        <authorList>
            <person name="Fu X."/>
        </authorList>
    </citation>
    <scope>NUCLEOTIDE SEQUENCE [LARGE SCALE GENOMIC DNA]</scope>
</reference>
<feature type="region of interest" description="Disordered" evidence="2">
    <location>
        <begin position="601"/>
        <end position="620"/>
    </location>
</feature>
<protein>
    <recommendedName>
        <fullName evidence="3">BTB domain-containing protein</fullName>
    </recommendedName>
</protein>
<dbReference type="PANTHER" id="PTHR19316:SF18">
    <property type="entry name" value="HSP70-BINDING PROTEIN 1"/>
    <property type="match status" value="1"/>
</dbReference>
<dbReference type="Pfam" id="PF08609">
    <property type="entry name" value="Fes1"/>
    <property type="match status" value="1"/>
</dbReference>
<feature type="domain" description="BTB" evidence="3">
    <location>
        <begin position="359"/>
        <end position="432"/>
    </location>
</feature>
<dbReference type="InterPro" id="IPR013918">
    <property type="entry name" value="Nucleotide_exch_fac_Fes1"/>
</dbReference>
<dbReference type="InterPro" id="IPR000210">
    <property type="entry name" value="BTB/POZ_dom"/>
</dbReference>
<accession>A0AAN7P7X7</accession>
<dbReference type="SUPFAM" id="SSF48371">
    <property type="entry name" value="ARM repeat"/>
    <property type="match status" value="1"/>
</dbReference>
<dbReference type="Gene3D" id="3.30.710.10">
    <property type="entry name" value="Potassium Channel Kv1.1, Chain A"/>
    <property type="match status" value="2"/>
</dbReference>
<evidence type="ECO:0000259" key="3">
    <source>
        <dbReference type="SMART" id="SM00225"/>
    </source>
</evidence>
<evidence type="ECO:0000313" key="4">
    <source>
        <dbReference type="EMBL" id="KAK4877958.1"/>
    </source>
</evidence>
<sequence length="651" mass="72444">MSEGNKKEISGAITYPQNNENGQEATTLIDQPRQPTNLQGLLRFAMDATKPEDSSHESHVTPLDNERKKFLENALKSMTVDVIEILQNKIKVLQNADTLTNTSDISQHVIALETILDYVDHIDIANDFHKIGGFTIFNPCLKCTHVEIRAGACEVLAELCQNNPYCQRVVLDSGLIPTVLKLLATDGSNAVCIKALYAISCIVRQHPESFHQFIQYEGLAVLLKMLQTDDDKLITKTAFLLSSLCTSQPDLMSRLVFLEYIPVLIKLVAKDRKPSHEHVLSLLLMLSTENPSATNECKNPKYKFDEILRRLLAAIANKEECQKMAAPTPPPQQFCVRWNSYQSNLQNAFPKLLTSEHFVDVTLACENEMLKCHKVVLSAYMKFQEMQSLVDFMYKGEVNVTQDDLPSLLKSAEALQIRGLCGSDQLLNQHHLGNLKAQMKAAAASTNGEKINQTIPIKSTESQVANCTKEKADEITESTLAFSETDSNEAAVKDEDCKDEVTEDDIFYEGDSELMDTEFLEEEGLLNSDVKSEFAIANVSCQYDGSPGGPNRRIRRSDEELRRAAECITRGQTFQNVSDQFNIPISTIRFYMARKGILPRRKRGRSCSGPSGGASMPVSASYNAPGNTSPIGPPYHIVHYKLPALGVSKLK</sequence>
<gene>
    <name evidence="4" type="ORF">RN001_010464</name>
</gene>
<evidence type="ECO:0000256" key="1">
    <source>
        <dbReference type="ARBA" id="ARBA00022737"/>
    </source>
</evidence>
<dbReference type="GO" id="GO:0005783">
    <property type="term" value="C:endoplasmic reticulum"/>
    <property type="evidence" value="ECO:0007669"/>
    <property type="project" value="TreeGrafter"/>
</dbReference>
<proteinExistence type="predicted"/>
<dbReference type="Gene3D" id="1.25.10.10">
    <property type="entry name" value="Leucine-rich Repeat Variant"/>
    <property type="match status" value="1"/>
</dbReference>
<evidence type="ECO:0000313" key="5">
    <source>
        <dbReference type="Proteomes" id="UP001353858"/>
    </source>
</evidence>
<feature type="compositionally biased region" description="Polar residues" evidence="2">
    <location>
        <begin position="15"/>
        <end position="32"/>
    </location>
</feature>
<dbReference type="Proteomes" id="UP001353858">
    <property type="component" value="Unassembled WGS sequence"/>
</dbReference>
<evidence type="ECO:0000256" key="2">
    <source>
        <dbReference type="SAM" id="MobiDB-lite"/>
    </source>
</evidence>
<dbReference type="Pfam" id="PF00651">
    <property type="entry name" value="BTB"/>
    <property type="match status" value="2"/>
</dbReference>
<keyword evidence="5" id="KW-1185">Reference proteome</keyword>
<dbReference type="InterPro" id="IPR011333">
    <property type="entry name" value="SKP1/BTB/POZ_sf"/>
</dbReference>
<dbReference type="EMBL" id="JARPUR010000004">
    <property type="protein sequence ID" value="KAK4877958.1"/>
    <property type="molecule type" value="Genomic_DNA"/>
</dbReference>
<dbReference type="SUPFAM" id="SSF54695">
    <property type="entry name" value="POZ domain"/>
    <property type="match status" value="1"/>
</dbReference>